<keyword evidence="5" id="KW-0472">Membrane</keyword>
<feature type="transmembrane region" description="Helical" evidence="5">
    <location>
        <begin position="294"/>
        <end position="315"/>
    </location>
</feature>
<keyword evidence="3" id="KW-0342">GTP-binding</keyword>
<comment type="similarity">
    <text evidence="1">Belongs to the TRAFAC class TrmE-Era-EngA-EngB-Septin-like GTPase superfamily. AIG1/Toc34/Toc159-like paraseptin GTPase family. IAN subfamily.</text>
</comment>
<dbReference type="GeneTree" id="ENSGT01120000271858"/>
<dbReference type="OMA" id="REAHWVS"/>
<evidence type="ECO:0000256" key="4">
    <source>
        <dbReference type="SAM" id="MobiDB-lite"/>
    </source>
</evidence>
<dbReference type="Ensembl" id="ENSACIT00000021535.1">
    <property type="protein sequence ID" value="ENSACIP00000020988.1"/>
    <property type="gene ID" value="ENSACIG00000016313.1"/>
</dbReference>
<evidence type="ECO:0000256" key="1">
    <source>
        <dbReference type="ARBA" id="ARBA00008535"/>
    </source>
</evidence>
<feature type="domain" description="AIG1-type G" evidence="6">
    <location>
        <begin position="19"/>
        <end position="220"/>
    </location>
</feature>
<dbReference type="PANTHER" id="PTHR10903:SF170">
    <property type="entry name" value="GTPASE IMAP FAMILY MEMBER 7"/>
    <property type="match status" value="1"/>
</dbReference>
<evidence type="ECO:0000313" key="8">
    <source>
        <dbReference type="Proteomes" id="UP000261340"/>
    </source>
</evidence>
<dbReference type="InterPro" id="IPR045058">
    <property type="entry name" value="GIMA/IAN/Toc"/>
</dbReference>
<dbReference type="SUPFAM" id="SSF52540">
    <property type="entry name" value="P-loop containing nucleoside triphosphate hydrolases"/>
    <property type="match status" value="1"/>
</dbReference>
<sequence length="318" mass="36767">MEKIENIVEAGSDDGNQTRQSIRMVLLGKTGSGKSATANIILDKKDFSSRLSQKSVTRRCQKAAGEIDGCPVVVVDTPSLFDTTLSNYEIRQELLKCISMLSPGPHVFLLVLQIGRFTKEEKKAVQMIKEIFGTKSGNFIIVTFTRGDELEDRNIKTYINEDCADFVEILINDCGGRYIIFNNKDPTNCAQVTELLKKTEHMLNTNGGSYYTTEKFQEAEAAIQKEVERLLKEKDEDMKKEREREKLQQKHEEEMQKREMEEQISKTESEKEQIRFKLNFTRINFCLSYYMSRFNIVFVFVFLLLLYFYSGILLAERK</sequence>
<dbReference type="PROSITE" id="PS51720">
    <property type="entry name" value="G_AIG1"/>
    <property type="match status" value="1"/>
</dbReference>
<evidence type="ECO:0000256" key="5">
    <source>
        <dbReference type="SAM" id="Phobius"/>
    </source>
</evidence>
<keyword evidence="5" id="KW-0812">Transmembrane</keyword>
<dbReference type="Pfam" id="PF04548">
    <property type="entry name" value="AIG1"/>
    <property type="match status" value="1"/>
</dbReference>
<proteinExistence type="inferred from homology"/>
<dbReference type="Gene3D" id="3.40.50.300">
    <property type="entry name" value="P-loop containing nucleotide triphosphate hydrolases"/>
    <property type="match status" value="1"/>
</dbReference>
<keyword evidence="2" id="KW-0547">Nucleotide-binding</keyword>
<dbReference type="Proteomes" id="UP000261340">
    <property type="component" value="Unplaced"/>
</dbReference>
<dbReference type="CDD" id="cd01852">
    <property type="entry name" value="AIG1"/>
    <property type="match status" value="1"/>
</dbReference>
<dbReference type="GO" id="GO:0005525">
    <property type="term" value="F:GTP binding"/>
    <property type="evidence" value="ECO:0007669"/>
    <property type="project" value="UniProtKB-KW"/>
</dbReference>
<evidence type="ECO:0000259" key="6">
    <source>
        <dbReference type="PROSITE" id="PS51720"/>
    </source>
</evidence>
<dbReference type="AlphaFoldDB" id="A0A3Q0SH62"/>
<evidence type="ECO:0000256" key="2">
    <source>
        <dbReference type="ARBA" id="ARBA00022741"/>
    </source>
</evidence>
<organism evidence="7 8">
    <name type="scientific">Amphilophus citrinellus</name>
    <name type="common">Midas cichlid</name>
    <name type="synonym">Cichlasoma citrinellum</name>
    <dbReference type="NCBI Taxonomy" id="61819"/>
    <lineage>
        <taxon>Eukaryota</taxon>
        <taxon>Metazoa</taxon>
        <taxon>Chordata</taxon>
        <taxon>Craniata</taxon>
        <taxon>Vertebrata</taxon>
        <taxon>Euteleostomi</taxon>
        <taxon>Actinopterygii</taxon>
        <taxon>Neopterygii</taxon>
        <taxon>Teleostei</taxon>
        <taxon>Neoteleostei</taxon>
        <taxon>Acanthomorphata</taxon>
        <taxon>Ovalentaria</taxon>
        <taxon>Cichlomorphae</taxon>
        <taxon>Cichliformes</taxon>
        <taxon>Cichlidae</taxon>
        <taxon>New World cichlids</taxon>
        <taxon>Cichlasomatinae</taxon>
        <taxon>Heroini</taxon>
        <taxon>Amphilophus</taxon>
    </lineage>
</organism>
<dbReference type="InterPro" id="IPR027417">
    <property type="entry name" value="P-loop_NTPase"/>
</dbReference>
<dbReference type="STRING" id="61819.ENSACIP00000020988"/>
<keyword evidence="5" id="KW-1133">Transmembrane helix</keyword>
<reference evidence="7" key="2">
    <citation type="submission" date="2025-09" db="UniProtKB">
        <authorList>
            <consortium name="Ensembl"/>
        </authorList>
    </citation>
    <scope>IDENTIFICATION</scope>
</reference>
<dbReference type="FunFam" id="3.40.50.300:FF:000366">
    <property type="entry name" value="GTPase, IMAP family member 2"/>
    <property type="match status" value="1"/>
</dbReference>
<evidence type="ECO:0000256" key="3">
    <source>
        <dbReference type="ARBA" id="ARBA00023134"/>
    </source>
</evidence>
<dbReference type="PANTHER" id="PTHR10903">
    <property type="entry name" value="GTPASE, IMAP FAMILY MEMBER-RELATED"/>
    <property type="match status" value="1"/>
</dbReference>
<name>A0A3Q0SH62_AMPCI</name>
<protein>
    <recommendedName>
        <fullName evidence="6">AIG1-type G domain-containing protein</fullName>
    </recommendedName>
</protein>
<accession>A0A3Q0SH62</accession>
<reference evidence="7" key="1">
    <citation type="submission" date="2025-08" db="UniProtKB">
        <authorList>
            <consortium name="Ensembl"/>
        </authorList>
    </citation>
    <scope>IDENTIFICATION</scope>
</reference>
<keyword evidence="8" id="KW-1185">Reference proteome</keyword>
<evidence type="ECO:0000313" key="7">
    <source>
        <dbReference type="Ensembl" id="ENSACIP00000020988.1"/>
    </source>
</evidence>
<dbReference type="InterPro" id="IPR006703">
    <property type="entry name" value="G_AIG1"/>
</dbReference>
<feature type="region of interest" description="Disordered" evidence="4">
    <location>
        <begin position="234"/>
        <end position="266"/>
    </location>
</feature>